<evidence type="ECO:0000259" key="3">
    <source>
        <dbReference type="Pfam" id="PF03152"/>
    </source>
</evidence>
<reference evidence="4" key="1">
    <citation type="submission" date="2021-09" db="EMBL/GenBank/DDBJ databases">
        <authorList>
            <consortium name="AG Swart"/>
            <person name="Singh M."/>
            <person name="Singh A."/>
            <person name="Seah K."/>
            <person name="Emmerich C."/>
        </authorList>
    </citation>
    <scope>NUCLEOTIDE SEQUENCE</scope>
    <source>
        <strain evidence="4">ATCC30299</strain>
    </source>
</reference>
<comment type="similarity">
    <text evidence="1">Belongs to the UFD1 family.</text>
</comment>
<dbReference type="Gene3D" id="2.40.40.50">
    <property type="entry name" value="Ubiquitin fusion degradation protein UFD1, N-terminal domain"/>
    <property type="match status" value="1"/>
</dbReference>
<gene>
    <name evidence="4" type="ORF">BSTOLATCC_MIC10002</name>
</gene>
<dbReference type="AlphaFoldDB" id="A0AAU9IKA9"/>
<dbReference type="InterPro" id="IPR055417">
    <property type="entry name" value="UFD1_N1"/>
</dbReference>
<proteinExistence type="inferred from homology"/>
<dbReference type="InterPro" id="IPR004854">
    <property type="entry name" value="Ufd1-like"/>
</dbReference>
<keyword evidence="2" id="KW-0833">Ubl conjugation pathway</keyword>
<dbReference type="PANTHER" id="PTHR12555:SF13">
    <property type="entry name" value="UBIQUITIN RECOGNITION FACTOR IN ER-ASSOCIATED DEGRADATION PROTEIN 1"/>
    <property type="match status" value="1"/>
</dbReference>
<dbReference type="GO" id="GO:0006511">
    <property type="term" value="P:ubiquitin-dependent protein catabolic process"/>
    <property type="evidence" value="ECO:0007669"/>
    <property type="project" value="InterPro"/>
</dbReference>
<dbReference type="GO" id="GO:0036503">
    <property type="term" value="P:ERAD pathway"/>
    <property type="evidence" value="ECO:0007669"/>
    <property type="project" value="TreeGrafter"/>
</dbReference>
<keyword evidence="5" id="KW-1185">Reference proteome</keyword>
<evidence type="ECO:0000313" key="5">
    <source>
        <dbReference type="Proteomes" id="UP001162131"/>
    </source>
</evidence>
<accession>A0AAU9IKA9</accession>
<organism evidence="4 5">
    <name type="scientific">Blepharisma stoltei</name>
    <dbReference type="NCBI Taxonomy" id="1481888"/>
    <lineage>
        <taxon>Eukaryota</taxon>
        <taxon>Sar</taxon>
        <taxon>Alveolata</taxon>
        <taxon>Ciliophora</taxon>
        <taxon>Postciliodesmatophora</taxon>
        <taxon>Heterotrichea</taxon>
        <taxon>Heterotrichida</taxon>
        <taxon>Blepharismidae</taxon>
        <taxon>Blepharisma</taxon>
    </lineage>
</organism>
<dbReference type="GO" id="GO:0031593">
    <property type="term" value="F:polyubiquitin modification-dependent protein binding"/>
    <property type="evidence" value="ECO:0007669"/>
    <property type="project" value="TreeGrafter"/>
</dbReference>
<comment type="caution">
    <text evidence="4">The sequence shown here is derived from an EMBL/GenBank/DDBJ whole genome shotgun (WGS) entry which is preliminary data.</text>
</comment>
<dbReference type="PANTHER" id="PTHR12555">
    <property type="entry name" value="UBIQUITIN FUSION DEGRADATON PROTEIN 1"/>
    <property type="match status" value="1"/>
</dbReference>
<evidence type="ECO:0000256" key="2">
    <source>
        <dbReference type="ARBA" id="ARBA00022786"/>
    </source>
</evidence>
<name>A0AAU9IKA9_9CILI</name>
<dbReference type="GO" id="GO:0034098">
    <property type="term" value="C:VCP-NPL4-UFD1 AAA ATPase complex"/>
    <property type="evidence" value="ECO:0007669"/>
    <property type="project" value="TreeGrafter"/>
</dbReference>
<dbReference type="InterPro" id="IPR042299">
    <property type="entry name" value="Ufd1-like_Nn"/>
</dbReference>
<sequence length="184" mass="21674">MNSSSKRNDNIPQYSKYFRSFLPISFYPQYSSELELSDRIILPKSVLLDISRLNLPSPYLFILKPERVYRSPIYCAPLYFTSEEDIIYLPMILLKRLGFKAFKHQKHQNNLKNGIYLQSLPLKPIDPAGFSNSLWYVLPRCQKVKVFVSRTLAIERIRRGLVNYSVLKEGEDIKLMEKKLFLFI</sequence>
<dbReference type="Pfam" id="PF03152">
    <property type="entry name" value="UFD1_N1"/>
    <property type="match status" value="1"/>
</dbReference>
<evidence type="ECO:0000256" key="1">
    <source>
        <dbReference type="ARBA" id="ARBA00006043"/>
    </source>
</evidence>
<evidence type="ECO:0000313" key="4">
    <source>
        <dbReference type="EMBL" id="CAG9314206.1"/>
    </source>
</evidence>
<dbReference type="EMBL" id="CAJZBQ010000011">
    <property type="protein sequence ID" value="CAG9314206.1"/>
    <property type="molecule type" value="Genomic_DNA"/>
</dbReference>
<dbReference type="Proteomes" id="UP001162131">
    <property type="component" value="Unassembled WGS sequence"/>
</dbReference>
<protein>
    <recommendedName>
        <fullName evidence="3">Ubiquitin fusion degradation protein UFD1 N-terminal subdomain 1 domain-containing protein</fullName>
    </recommendedName>
</protein>
<feature type="domain" description="Ubiquitin fusion degradation protein UFD1 N-terminal subdomain 1" evidence="3">
    <location>
        <begin position="16"/>
        <end position="100"/>
    </location>
</feature>